<protein>
    <submittedName>
        <fullName evidence="1">ABC transporter ATP-binding protein</fullName>
    </submittedName>
</protein>
<name>A0A2W5BUE5_9BACT</name>
<dbReference type="GO" id="GO:0005524">
    <property type="term" value="F:ATP binding"/>
    <property type="evidence" value="ECO:0007669"/>
    <property type="project" value="UniProtKB-KW"/>
</dbReference>
<feature type="non-terminal residue" evidence="1">
    <location>
        <position position="1"/>
    </location>
</feature>
<evidence type="ECO:0000313" key="2">
    <source>
        <dbReference type="Proteomes" id="UP000249557"/>
    </source>
</evidence>
<keyword evidence="1" id="KW-0547">Nucleotide-binding</keyword>
<reference evidence="1 2" key="1">
    <citation type="submission" date="2017-08" db="EMBL/GenBank/DDBJ databases">
        <title>Infants hospitalized years apart are colonized by the same room-sourced microbial strains.</title>
        <authorList>
            <person name="Brooks B."/>
            <person name="Olm M.R."/>
            <person name="Firek B.A."/>
            <person name="Baker R."/>
            <person name="Thomas B.C."/>
            <person name="Morowitz M.J."/>
            <person name="Banfield J.F."/>
        </authorList>
    </citation>
    <scope>NUCLEOTIDE SEQUENCE [LARGE SCALE GENOMIC DNA]</scope>
    <source>
        <strain evidence="1">S2_018_000_R2_104</strain>
    </source>
</reference>
<evidence type="ECO:0000313" key="1">
    <source>
        <dbReference type="EMBL" id="PZO86731.1"/>
    </source>
</evidence>
<comment type="caution">
    <text evidence="1">The sequence shown here is derived from an EMBL/GenBank/DDBJ whole genome shotgun (WGS) entry which is preliminary data.</text>
</comment>
<gene>
    <name evidence="1" type="ORF">DI626_05690</name>
</gene>
<keyword evidence="1" id="KW-0067">ATP-binding</keyword>
<dbReference type="EMBL" id="QFNK01000096">
    <property type="protein sequence ID" value="PZO86731.1"/>
    <property type="molecule type" value="Genomic_DNA"/>
</dbReference>
<sequence>NAKAVIELLIEQAEENGAALMVATHDHRIASYFKQIVTLEAGGAI</sequence>
<dbReference type="AlphaFoldDB" id="A0A2W5BUE5"/>
<accession>A0A2W5BUE5</accession>
<dbReference type="Proteomes" id="UP000249557">
    <property type="component" value="Unassembled WGS sequence"/>
</dbReference>
<organism evidence="1 2">
    <name type="scientific">Micavibrio aeruginosavorus</name>
    <dbReference type="NCBI Taxonomy" id="349221"/>
    <lineage>
        <taxon>Bacteria</taxon>
        <taxon>Pseudomonadati</taxon>
        <taxon>Bdellovibrionota</taxon>
        <taxon>Bdellovibrionia</taxon>
        <taxon>Bdellovibrionales</taxon>
        <taxon>Pseudobdellovibrionaceae</taxon>
        <taxon>Micavibrio</taxon>
    </lineage>
</organism>
<proteinExistence type="predicted"/>